<reference evidence="1" key="1">
    <citation type="journal article" date="2023" name="Insect Mol. Biol.">
        <title>Genome sequencing provides insights into the evolution of gene families encoding plant cell wall-degrading enzymes in longhorned beetles.</title>
        <authorList>
            <person name="Shin N.R."/>
            <person name="Okamura Y."/>
            <person name="Kirsch R."/>
            <person name="Pauchet Y."/>
        </authorList>
    </citation>
    <scope>NUCLEOTIDE SEQUENCE</scope>
    <source>
        <strain evidence="1">MMC_N1</strain>
    </source>
</reference>
<evidence type="ECO:0000313" key="1">
    <source>
        <dbReference type="EMBL" id="KAJ8975001.1"/>
    </source>
</evidence>
<organism evidence="1 2">
    <name type="scientific">Molorchus minor</name>
    <dbReference type="NCBI Taxonomy" id="1323400"/>
    <lineage>
        <taxon>Eukaryota</taxon>
        <taxon>Metazoa</taxon>
        <taxon>Ecdysozoa</taxon>
        <taxon>Arthropoda</taxon>
        <taxon>Hexapoda</taxon>
        <taxon>Insecta</taxon>
        <taxon>Pterygota</taxon>
        <taxon>Neoptera</taxon>
        <taxon>Endopterygota</taxon>
        <taxon>Coleoptera</taxon>
        <taxon>Polyphaga</taxon>
        <taxon>Cucujiformia</taxon>
        <taxon>Chrysomeloidea</taxon>
        <taxon>Cerambycidae</taxon>
        <taxon>Lamiinae</taxon>
        <taxon>Monochamini</taxon>
        <taxon>Molorchus</taxon>
    </lineage>
</organism>
<evidence type="ECO:0000313" key="2">
    <source>
        <dbReference type="Proteomes" id="UP001162164"/>
    </source>
</evidence>
<name>A0ABQ9JA04_9CUCU</name>
<sequence length="110" mass="13049">MKICLFNLHTIYITKIRHIVLRYVLNPSNAKQLYSRPDVHLLLFFLLWTQMAKRLAPWEAQANHSPNGTVYNNSHPFNYCYSGLMRGTEEFLVHLGPKRRSYLQNVLRFL</sequence>
<proteinExistence type="predicted"/>
<protein>
    <submittedName>
        <fullName evidence="1">Uncharacterized protein</fullName>
    </submittedName>
</protein>
<accession>A0ABQ9JA04</accession>
<dbReference type="EMBL" id="JAPWTJ010000892">
    <property type="protein sequence ID" value="KAJ8975001.1"/>
    <property type="molecule type" value="Genomic_DNA"/>
</dbReference>
<keyword evidence="2" id="KW-1185">Reference proteome</keyword>
<gene>
    <name evidence="1" type="ORF">NQ317_013311</name>
</gene>
<comment type="caution">
    <text evidence="1">The sequence shown here is derived from an EMBL/GenBank/DDBJ whole genome shotgun (WGS) entry which is preliminary data.</text>
</comment>
<dbReference type="Proteomes" id="UP001162164">
    <property type="component" value="Unassembled WGS sequence"/>
</dbReference>